<evidence type="ECO:0000313" key="2">
    <source>
        <dbReference type="Proteomes" id="UP000006038"/>
    </source>
</evidence>
<keyword evidence="2" id="KW-1185">Reference proteome</keyword>
<dbReference type="STRING" id="4533.J3N110"/>
<dbReference type="Gramene" id="OB10G12080.1">
    <property type="protein sequence ID" value="OB10G12080.1"/>
    <property type="gene ID" value="OB10G12080"/>
</dbReference>
<dbReference type="Proteomes" id="UP000006038">
    <property type="component" value="Chromosome 10"/>
</dbReference>
<dbReference type="HOGENOM" id="CLU_1221322_0_0_1"/>
<proteinExistence type="predicted"/>
<dbReference type="PANTHER" id="PTHR35757">
    <property type="entry name" value="THERMOSOME SUBUNIT GAMMA"/>
    <property type="match status" value="1"/>
</dbReference>
<reference evidence="1" key="2">
    <citation type="submission" date="2013-04" db="UniProtKB">
        <authorList>
            <consortium name="EnsemblPlants"/>
        </authorList>
    </citation>
    <scope>IDENTIFICATION</scope>
</reference>
<dbReference type="PANTHER" id="PTHR35757:SF1">
    <property type="entry name" value="THERMOSOME SUBUNIT GAMMA"/>
    <property type="match status" value="1"/>
</dbReference>
<evidence type="ECO:0000313" key="1">
    <source>
        <dbReference type="EnsemblPlants" id="OB10G12080.1"/>
    </source>
</evidence>
<sequence>MRYRRPGSGGGGGIRVCSEELQTAVVRFKKRFSWSILHPFLYVDLVSTAHIADKESKWQTSFDWITSLIALTMEIKNGNMLTLTLRYPSSSRFIRHVCMDDGARSGTYMPYKVKMSYQTNGPLNLIRSIIDQTYNYLPQEYELIDQDFITQMTLKITRYTCNMFELKINSCSLACIRASRGKPRKLRFLLAGTTHENGGYRALPHDFFSRNRGYREKTAVTARRPRV</sequence>
<accession>J3N110</accession>
<dbReference type="AlphaFoldDB" id="J3N110"/>
<protein>
    <submittedName>
        <fullName evidence="1">Uncharacterized protein</fullName>
    </submittedName>
</protein>
<dbReference type="EnsemblPlants" id="OB10G12080.1">
    <property type="protein sequence ID" value="OB10G12080.1"/>
    <property type="gene ID" value="OB10G12080"/>
</dbReference>
<organism evidence="1">
    <name type="scientific">Oryza brachyantha</name>
    <name type="common">malo sina</name>
    <dbReference type="NCBI Taxonomy" id="4533"/>
    <lineage>
        <taxon>Eukaryota</taxon>
        <taxon>Viridiplantae</taxon>
        <taxon>Streptophyta</taxon>
        <taxon>Embryophyta</taxon>
        <taxon>Tracheophyta</taxon>
        <taxon>Spermatophyta</taxon>
        <taxon>Magnoliopsida</taxon>
        <taxon>Liliopsida</taxon>
        <taxon>Poales</taxon>
        <taxon>Poaceae</taxon>
        <taxon>BOP clade</taxon>
        <taxon>Oryzoideae</taxon>
        <taxon>Oryzeae</taxon>
        <taxon>Oryzinae</taxon>
        <taxon>Oryza</taxon>
    </lineage>
</organism>
<name>J3N110_ORYBR</name>
<reference evidence="1" key="1">
    <citation type="journal article" date="2013" name="Nat. Commun.">
        <title>Whole-genome sequencing of Oryza brachyantha reveals mechanisms underlying Oryza genome evolution.</title>
        <authorList>
            <person name="Chen J."/>
            <person name="Huang Q."/>
            <person name="Gao D."/>
            <person name="Wang J."/>
            <person name="Lang Y."/>
            <person name="Liu T."/>
            <person name="Li B."/>
            <person name="Bai Z."/>
            <person name="Luis Goicoechea J."/>
            <person name="Liang C."/>
            <person name="Chen C."/>
            <person name="Zhang W."/>
            <person name="Sun S."/>
            <person name="Liao Y."/>
            <person name="Zhang X."/>
            <person name="Yang L."/>
            <person name="Song C."/>
            <person name="Wang M."/>
            <person name="Shi J."/>
            <person name="Liu G."/>
            <person name="Liu J."/>
            <person name="Zhou H."/>
            <person name="Zhou W."/>
            <person name="Yu Q."/>
            <person name="An N."/>
            <person name="Chen Y."/>
            <person name="Cai Q."/>
            <person name="Wang B."/>
            <person name="Liu B."/>
            <person name="Min J."/>
            <person name="Huang Y."/>
            <person name="Wu H."/>
            <person name="Li Z."/>
            <person name="Zhang Y."/>
            <person name="Yin Y."/>
            <person name="Song W."/>
            <person name="Jiang J."/>
            <person name="Jackson S.A."/>
            <person name="Wing R.A."/>
            <person name="Wang J."/>
            <person name="Chen M."/>
        </authorList>
    </citation>
    <scope>NUCLEOTIDE SEQUENCE [LARGE SCALE GENOMIC DNA]</scope>
    <source>
        <strain evidence="1">cv. IRGC 101232</strain>
    </source>
</reference>